<comment type="caution">
    <text evidence="1">The sequence shown here is derived from an EMBL/GenBank/DDBJ whole genome shotgun (WGS) entry which is preliminary data.</text>
</comment>
<organism evidence="1 2">
    <name type="scientific">Pseudomonas syringae pv. philadelphi</name>
    <dbReference type="NCBI Taxonomy" id="251706"/>
    <lineage>
        <taxon>Bacteria</taxon>
        <taxon>Pseudomonadati</taxon>
        <taxon>Pseudomonadota</taxon>
        <taxon>Gammaproteobacteria</taxon>
        <taxon>Pseudomonadales</taxon>
        <taxon>Pseudomonadaceae</taxon>
        <taxon>Pseudomonas</taxon>
    </lineage>
</organism>
<evidence type="ECO:0000313" key="2">
    <source>
        <dbReference type="Proteomes" id="UP000279372"/>
    </source>
</evidence>
<evidence type="ECO:0000313" key="1">
    <source>
        <dbReference type="EMBL" id="RMO81212.1"/>
    </source>
</evidence>
<sequence length="83" mass="9696">MCTTLKLSEPIRLSRNDENQKPDFAPYVRLGHLAVSFFESDRQPYFSDLERCPSVPPRYCSLPEVQGFYLPDYMTDKLGFSRQ</sequence>
<name>A0A3M3YFI4_9PSED</name>
<reference evidence="1 2" key="1">
    <citation type="submission" date="2018-08" db="EMBL/GenBank/DDBJ databases">
        <title>Recombination of ecologically and evolutionarily significant loci maintains genetic cohesion in the Pseudomonas syringae species complex.</title>
        <authorList>
            <person name="Dillon M."/>
            <person name="Thakur S."/>
            <person name="Almeida R.N.D."/>
            <person name="Weir B.S."/>
            <person name="Guttman D.S."/>
        </authorList>
    </citation>
    <scope>NUCLEOTIDE SEQUENCE [LARGE SCALE GENOMIC DNA]</scope>
    <source>
        <strain evidence="1 2">ICMP 8902</strain>
    </source>
</reference>
<gene>
    <name evidence="1" type="ORF">ALQ33_200088</name>
</gene>
<dbReference type="EMBL" id="RBQB01000320">
    <property type="protein sequence ID" value="RMO81212.1"/>
    <property type="molecule type" value="Genomic_DNA"/>
</dbReference>
<dbReference type="Proteomes" id="UP000279372">
    <property type="component" value="Unassembled WGS sequence"/>
</dbReference>
<protein>
    <submittedName>
        <fullName evidence="1">Uncharacterized protein</fullName>
    </submittedName>
</protein>
<accession>A0A3M3YFI4</accession>
<proteinExistence type="predicted"/>
<dbReference type="AlphaFoldDB" id="A0A3M3YFI4"/>